<dbReference type="InterPro" id="IPR032675">
    <property type="entry name" value="LRR_dom_sf"/>
</dbReference>
<accession>A0A0D3JXH3</accession>
<feature type="compositionally biased region" description="Low complexity" evidence="1">
    <location>
        <begin position="274"/>
        <end position="308"/>
    </location>
</feature>
<evidence type="ECO:0000256" key="1">
    <source>
        <dbReference type="SAM" id="MobiDB-lite"/>
    </source>
</evidence>
<name>A0A0D3JXH3_EMIH1</name>
<keyword evidence="3" id="KW-1185">Reference proteome</keyword>
<proteinExistence type="predicted"/>
<dbReference type="Gene3D" id="3.80.10.10">
    <property type="entry name" value="Ribonuclease Inhibitor"/>
    <property type="match status" value="2"/>
</dbReference>
<evidence type="ECO:0000313" key="3">
    <source>
        <dbReference type="Proteomes" id="UP000013827"/>
    </source>
</evidence>
<dbReference type="HOGENOM" id="CLU_508500_0_0_1"/>
<dbReference type="EnsemblProtists" id="EOD28208">
    <property type="protein sequence ID" value="EOD28208"/>
    <property type="gene ID" value="EMIHUDRAFT_442974"/>
</dbReference>
<feature type="region of interest" description="Disordered" evidence="1">
    <location>
        <begin position="271"/>
        <end position="333"/>
    </location>
</feature>
<reference evidence="3" key="1">
    <citation type="journal article" date="2013" name="Nature">
        <title>Pan genome of the phytoplankton Emiliania underpins its global distribution.</title>
        <authorList>
            <person name="Read B.A."/>
            <person name="Kegel J."/>
            <person name="Klute M.J."/>
            <person name="Kuo A."/>
            <person name="Lefebvre S.C."/>
            <person name="Maumus F."/>
            <person name="Mayer C."/>
            <person name="Miller J."/>
            <person name="Monier A."/>
            <person name="Salamov A."/>
            <person name="Young J."/>
            <person name="Aguilar M."/>
            <person name="Claverie J.M."/>
            <person name="Frickenhaus S."/>
            <person name="Gonzalez K."/>
            <person name="Herman E.K."/>
            <person name="Lin Y.C."/>
            <person name="Napier J."/>
            <person name="Ogata H."/>
            <person name="Sarno A.F."/>
            <person name="Shmutz J."/>
            <person name="Schroeder D."/>
            <person name="de Vargas C."/>
            <person name="Verret F."/>
            <person name="von Dassow P."/>
            <person name="Valentin K."/>
            <person name="Van de Peer Y."/>
            <person name="Wheeler G."/>
            <person name="Dacks J.B."/>
            <person name="Delwiche C.F."/>
            <person name="Dyhrman S.T."/>
            <person name="Glockner G."/>
            <person name="John U."/>
            <person name="Richards T."/>
            <person name="Worden A.Z."/>
            <person name="Zhang X."/>
            <person name="Grigoriev I.V."/>
            <person name="Allen A.E."/>
            <person name="Bidle K."/>
            <person name="Borodovsky M."/>
            <person name="Bowler C."/>
            <person name="Brownlee C."/>
            <person name="Cock J.M."/>
            <person name="Elias M."/>
            <person name="Gladyshev V.N."/>
            <person name="Groth M."/>
            <person name="Guda C."/>
            <person name="Hadaegh A."/>
            <person name="Iglesias-Rodriguez M.D."/>
            <person name="Jenkins J."/>
            <person name="Jones B.M."/>
            <person name="Lawson T."/>
            <person name="Leese F."/>
            <person name="Lindquist E."/>
            <person name="Lobanov A."/>
            <person name="Lomsadze A."/>
            <person name="Malik S.B."/>
            <person name="Marsh M.E."/>
            <person name="Mackinder L."/>
            <person name="Mock T."/>
            <person name="Mueller-Roeber B."/>
            <person name="Pagarete A."/>
            <person name="Parker M."/>
            <person name="Probert I."/>
            <person name="Quesneville H."/>
            <person name="Raines C."/>
            <person name="Rensing S.A."/>
            <person name="Riano-Pachon D.M."/>
            <person name="Richier S."/>
            <person name="Rokitta S."/>
            <person name="Shiraiwa Y."/>
            <person name="Soanes D.M."/>
            <person name="van der Giezen M."/>
            <person name="Wahlund T.M."/>
            <person name="Williams B."/>
            <person name="Wilson W."/>
            <person name="Wolfe G."/>
            <person name="Wurch L.L."/>
        </authorList>
    </citation>
    <scope>NUCLEOTIDE SEQUENCE</scope>
</reference>
<dbReference type="SUPFAM" id="SSF52047">
    <property type="entry name" value="RNI-like"/>
    <property type="match status" value="1"/>
</dbReference>
<organism evidence="2 3">
    <name type="scientific">Emiliania huxleyi (strain CCMP1516)</name>
    <dbReference type="NCBI Taxonomy" id="280463"/>
    <lineage>
        <taxon>Eukaryota</taxon>
        <taxon>Haptista</taxon>
        <taxon>Haptophyta</taxon>
        <taxon>Prymnesiophyceae</taxon>
        <taxon>Isochrysidales</taxon>
        <taxon>Noelaerhabdaceae</taxon>
        <taxon>Emiliania</taxon>
    </lineage>
</organism>
<reference evidence="2" key="2">
    <citation type="submission" date="2024-10" db="UniProtKB">
        <authorList>
            <consortium name="EnsemblProtists"/>
        </authorList>
    </citation>
    <scope>IDENTIFICATION</scope>
</reference>
<dbReference type="PaxDb" id="2903-EOD28208"/>
<dbReference type="KEGG" id="ehx:EMIHUDRAFT_442974"/>
<dbReference type="AlphaFoldDB" id="A0A0D3JXH3"/>
<evidence type="ECO:0000313" key="2">
    <source>
        <dbReference type="EnsemblProtists" id="EOD28208"/>
    </source>
</evidence>
<protein>
    <submittedName>
        <fullName evidence="2">Uncharacterized protein</fullName>
    </submittedName>
</protein>
<dbReference type="RefSeq" id="XP_005780637.1">
    <property type="nucleotide sequence ID" value="XM_005780580.1"/>
</dbReference>
<dbReference type="GeneID" id="17273753"/>
<dbReference type="Proteomes" id="UP000013827">
    <property type="component" value="Unassembled WGS sequence"/>
</dbReference>
<sequence>MRPATATLSAALAEARVPIEALELHACGVVGREAASVCAALMRHSSRLLAVHSLRRLTIDVDGLEADRGLASGLVALLRRAHGLERLRLLSARGRVPPPQERGSGADSVAAAFARLVGGEPAESLACASLAALSDCAPPLALLDLSGLDLSTPEPSLSLRLMRLALLPRLARLSLDATGISSDALCTCVSALLRKHHGAGGPEAAGPRLHLSIARNGLGPVGGLKLAEALSGGAPLASLDARGNGFGASALAALVTALTGVRTLGTLSLGANLRPAPASAPPAAVRRSGSSASSGAARESAGGASRAAGGSGAGHSQTWPSEDTDGELCPAPRLATSPSVRAAARREDDAAALQQLAAAVAALLANPACLLRRLELGGGGGDGSPGGASGGGGGAGYGGLLSAVLVALAANTSLTDADLSCHPSAAAEPAVESALVAVLVGNRSLQALQLHGCGLPLGAAASAVGAWERSNLTLQRLRLWRIEPAALPEAAAVAALQAEGVPPGFVPSARALATRAVAVARRNARISEAMERALGD</sequence>